<keyword evidence="2" id="KW-0378">Hydrolase</keyword>
<dbReference type="PRINTS" id="PR01576">
    <property type="entry name" value="PDEFORMYLASE"/>
</dbReference>
<dbReference type="HAMAP" id="MF_00163">
    <property type="entry name" value="Pep_deformylase"/>
    <property type="match status" value="1"/>
</dbReference>
<dbReference type="Proteomes" id="UP000231246">
    <property type="component" value="Unassembled WGS sequence"/>
</dbReference>
<comment type="similarity">
    <text evidence="1 2">Belongs to the polypeptide deformylase family.</text>
</comment>
<dbReference type="GO" id="GO:0006412">
    <property type="term" value="P:translation"/>
    <property type="evidence" value="ECO:0007669"/>
    <property type="project" value="UniProtKB-UniRule"/>
</dbReference>
<dbReference type="SUPFAM" id="SSF56420">
    <property type="entry name" value="Peptide deformylase"/>
    <property type="match status" value="1"/>
</dbReference>
<dbReference type="PANTHER" id="PTHR10458:SF22">
    <property type="entry name" value="PEPTIDE DEFORMYLASE"/>
    <property type="match status" value="1"/>
</dbReference>
<dbReference type="EC" id="3.5.1.88" evidence="2"/>
<dbReference type="GO" id="GO:0046872">
    <property type="term" value="F:metal ion binding"/>
    <property type="evidence" value="ECO:0007669"/>
    <property type="project" value="UniProtKB-KW"/>
</dbReference>
<comment type="caution">
    <text evidence="3">The sequence shown here is derived from an EMBL/GenBank/DDBJ whole genome shotgun (WGS) entry which is preliminary data.</text>
</comment>
<evidence type="ECO:0000313" key="3">
    <source>
        <dbReference type="EMBL" id="PIP61441.1"/>
    </source>
</evidence>
<keyword evidence="2" id="KW-0408">Iron</keyword>
<comment type="catalytic activity">
    <reaction evidence="2">
        <text>N-terminal N-formyl-L-methionyl-[peptide] + H2O = N-terminal L-methionyl-[peptide] + formate</text>
        <dbReference type="Rhea" id="RHEA:24420"/>
        <dbReference type="Rhea" id="RHEA-COMP:10639"/>
        <dbReference type="Rhea" id="RHEA-COMP:10640"/>
        <dbReference type="ChEBI" id="CHEBI:15377"/>
        <dbReference type="ChEBI" id="CHEBI:15740"/>
        <dbReference type="ChEBI" id="CHEBI:49298"/>
        <dbReference type="ChEBI" id="CHEBI:64731"/>
        <dbReference type="EC" id="3.5.1.88"/>
    </reaction>
</comment>
<comment type="function">
    <text evidence="2">Removes the formyl group from the N-terminal Met of newly synthesized proteins. Requires at least a dipeptide for an efficient rate of reaction. N-terminal L-methionine is a prerequisite for activity but the enzyme has broad specificity at other positions.</text>
</comment>
<dbReference type="PANTHER" id="PTHR10458">
    <property type="entry name" value="PEPTIDE DEFORMYLASE"/>
    <property type="match status" value="1"/>
</dbReference>
<dbReference type="NCBIfam" id="NF001159">
    <property type="entry name" value="PRK00150.1-3"/>
    <property type="match status" value="1"/>
</dbReference>
<keyword evidence="2" id="KW-0648">Protein biosynthesis</keyword>
<dbReference type="CDD" id="cd00487">
    <property type="entry name" value="Pep_deformylase"/>
    <property type="match status" value="1"/>
</dbReference>
<gene>
    <name evidence="2 3" type="primary">def</name>
    <name evidence="3" type="ORF">COW99_04020</name>
</gene>
<dbReference type="PIRSF" id="PIRSF004749">
    <property type="entry name" value="Pep_def"/>
    <property type="match status" value="1"/>
</dbReference>
<evidence type="ECO:0000256" key="2">
    <source>
        <dbReference type="HAMAP-Rule" id="MF_00163"/>
    </source>
</evidence>
<dbReference type="NCBIfam" id="TIGR00079">
    <property type="entry name" value="pept_deformyl"/>
    <property type="match status" value="1"/>
</dbReference>
<dbReference type="GO" id="GO:0042586">
    <property type="term" value="F:peptide deformylase activity"/>
    <property type="evidence" value="ECO:0007669"/>
    <property type="project" value="UniProtKB-UniRule"/>
</dbReference>
<evidence type="ECO:0000256" key="1">
    <source>
        <dbReference type="ARBA" id="ARBA00010759"/>
    </source>
</evidence>
<evidence type="ECO:0000313" key="4">
    <source>
        <dbReference type="Proteomes" id="UP000231246"/>
    </source>
</evidence>
<accession>A0A2H0BUY3</accession>
<dbReference type="InterPro" id="IPR036821">
    <property type="entry name" value="Peptide_deformylase_sf"/>
</dbReference>
<dbReference type="InterPro" id="IPR023635">
    <property type="entry name" value="Peptide_deformylase"/>
</dbReference>
<keyword evidence="2" id="KW-0479">Metal-binding</keyword>
<feature type="active site" evidence="2">
    <location>
        <position position="139"/>
    </location>
</feature>
<dbReference type="EMBL" id="PCTA01000026">
    <property type="protein sequence ID" value="PIP61441.1"/>
    <property type="molecule type" value="Genomic_DNA"/>
</dbReference>
<dbReference type="Gene3D" id="3.90.45.10">
    <property type="entry name" value="Peptide deformylase"/>
    <property type="match status" value="1"/>
</dbReference>
<protein>
    <recommendedName>
        <fullName evidence="2">Peptide deformylase</fullName>
        <shortName evidence="2">PDF</shortName>
        <ecNumber evidence="2">3.5.1.88</ecNumber>
    </recommendedName>
    <alternativeName>
        <fullName evidence="2">Polypeptide deformylase</fullName>
    </alternativeName>
</protein>
<proteinExistence type="inferred from homology"/>
<reference evidence="3 4" key="1">
    <citation type="submission" date="2017-09" db="EMBL/GenBank/DDBJ databases">
        <title>Depth-based differentiation of microbial function through sediment-hosted aquifers and enrichment of novel symbionts in the deep terrestrial subsurface.</title>
        <authorList>
            <person name="Probst A.J."/>
            <person name="Ladd B."/>
            <person name="Jarett J.K."/>
            <person name="Geller-Mcgrath D.E."/>
            <person name="Sieber C.M."/>
            <person name="Emerson J.B."/>
            <person name="Anantharaman K."/>
            <person name="Thomas B.C."/>
            <person name="Malmstrom R."/>
            <person name="Stieglmeier M."/>
            <person name="Klingl A."/>
            <person name="Woyke T."/>
            <person name="Ryan C.M."/>
            <person name="Banfield J.F."/>
        </authorList>
    </citation>
    <scope>NUCLEOTIDE SEQUENCE [LARGE SCALE GENOMIC DNA]</scope>
    <source>
        <strain evidence="3">CG22_combo_CG10-13_8_21_14_all_38_20</strain>
    </source>
</reference>
<comment type="cofactor">
    <cofactor evidence="2">
        <name>Fe(2+)</name>
        <dbReference type="ChEBI" id="CHEBI:29033"/>
    </cofactor>
    <text evidence="2">Binds 1 Fe(2+) ion.</text>
</comment>
<feature type="binding site" evidence="2">
    <location>
        <position position="138"/>
    </location>
    <ligand>
        <name>Fe cation</name>
        <dbReference type="ChEBI" id="CHEBI:24875"/>
    </ligand>
</feature>
<feature type="binding site" evidence="2">
    <location>
        <position position="96"/>
    </location>
    <ligand>
        <name>Fe cation</name>
        <dbReference type="ChEBI" id="CHEBI:24875"/>
    </ligand>
</feature>
<sequence length="177" mass="20080">MRVIQVPAHVLTTKAETIVKFDNKLLKLVEEMIDTLEKTKDPEGVGLAAVQVGIAKRIFVMNTRPESTRGGKYESFINPKIIEKEKDKADKVLEGCLSIENIWGYPERASGVKLVYQDLKGKKHIKKFIGFGAVIVQHEVDHLQGRLFTHRVIEEGKDLYRIDKDENGESELIPLEL</sequence>
<dbReference type="Pfam" id="PF01327">
    <property type="entry name" value="Pep_deformylase"/>
    <property type="match status" value="1"/>
</dbReference>
<feature type="binding site" evidence="2">
    <location>
        <position position="142"/>
    </location>
    <ligand>
        <name>Fe cation</name>
        <dbReference type="ChEBI" id="CHEBI:24875"/>
    </ligand>
</feature>
<name>A0A2H0BUY3_9BACT</name>
<dbReference type="AlphaFoldDB" id="A0A2H0BUY3"/>
<organism evidence="3 4">
    <name type="scientific">Candidatus Roizmanbacteria bacterium CG22_combo_CG10-13_8_21_14_all_38_20</name>
    <dbReference type="NCBI Taxonomy" id="1974862"/>
    <lineage>
        <taxon>Bacteria</taxon>
        <taxon>Candidatus Roizmaniibacteriota</taxon>
    </lineage>
</organism>